<dbReference type="EMBL" id="JANAVB010013597">
    <property type="protein sequence ID" value="KAJ6835132.1"/>
    <property type="molecule type" value="Genomic_DNA"/>
</dbReference>
<dbReference type="Proteomes" id="UP001140949">
    <property type="component" value="Unassembled WGS sequence"/>
</dbReference>
<evidence type="ECO:0000313" key="1">
    <source>
        <dbReference type="EMBL" id="KAJ6835132.1"/>
    </source>
</evidence>
<sequence>MTRIFSGSRPAFQSRVAMEMMMMTAFDKVFRRLAAAALLLPSATLSGTPLLCGSDDVLTISTNWEPPAAYGCTS</sequence>
<organism evidence="1 2">
    <name type="scientific">Iris pallida</name>
    <name type="common">Sweet iris</name>
    <dbReference type="NCBI Taxonomy" id="29817"/>
    <lineage>
        <taxon>Eukaryota</taxon>
        <taxon>Viridiplantae</taxon>
        <taxon>Streptophyta</taxon>
        <taxon>Embryophyta</taxon>
        <taxon>Tracheophyta</taxon>
        <taxon>Spermatophyta</taxon>
        <taxon>Magnoliopsida</taxon>
        <taxon>Liliopsida</taxon>
        <taxon>Asparagales</taxon>
        <taxon>Iridaceae</taxon>
        <taxon>Iridoideae</taxon>
        <taxon>Irideae</taxon>
        <taxon>Iris</taxon>
    </lineage>
</organism>
<evidence type="ECO:0000313" key="2">
    <source>
        <dbReference type="Proteomes" id="UP001140949"/>
    </source>
</evidence>
<reference evidence="1" key="1">
    <citation type="journal article" date="2023" name="GigaByte">
        <title>Genome assembly of the bearded iris, Iris pallida Lam.</title>
        <authorList>
            <person name="Bruccoleri R.E."/>
            <person name="Oakeley E.J."/>
            <person name="Faust A.M.E."/>
            <person name="Altorfer M."/>
            <person name="Dessus-Babus S."/>
            <person name="Burckhardt D."/>
            <person name="Oertli M."/>
            <person name="Naumann U."/>
            <person name="Petersen F."/>
            <person name="Wong J."/>
        </authorList>
    </citation>
    <scope>NUCLEOTIDE SEQUENCE</scope>
    <source>
        <strain evidence="1">GSM-AAB239-AS_SAM_17_03QT</strain>
    </source>
</reference>
<gene>
    <name evidence="1" type="ORF">M6B38_124175</name>
</gene>
<keyword evidence="2" id="KW-1185">Reference proteome</keyword>
<comment type="caution">
    <text evidence="1">The sequence shown here is derived from an EMBL/GenBank/DDBJ whole genome shotgun (WGS) entry which is preliminary data.</text>
</comment>
<dbReference type="AlphaFoldDB" id="A0AAX6H2U2"/>
<name>A0AAX6H2U2_IRIPA</name>
<accession>A0AAX6H2U2</accession>
<protein>
    <submittedName>
        <fullName evidence="1">Uncharacterized protein</fullName>
    </submittedName>
</protein>
<proteinExistence type="predicted"/>
<reference evidence="1" key="2">
    <citation type="submission" date="2023-04" db="EMBL/GenBank/DDBJ databases">
        <authorList>
            <person name="Bruccoleri R.E."/>
            <person name="Oakeley E.J."/>
            <person name="Faust A.-M."/>
            <person name="Dessus-Babus S."/>
            <person name="Altorfer M."/>
            <person name="Burckhardt D."/>
            <person name="Oertli M."/>
            <person name="Naumann U."/>
            <person name="Petersen F."/>
            <person name="Wong J."/>
        </authorList>
    </citation>
    <scope>NUCLEOTIDE SEQUENCE</scope>
    <source>
        <strain evidence="1">GSM-AAB239-AS_SAM_17_03QT</strain>
        <tissue evidence="1">Leaf</tissue>
    </source>
</reference>